<keyword evidence="2" id="KW-1185">Reference proteome</keyword>
<organism evidence="1 2">
    <name type="scientific">Chitinophaga jiangningensis</name>
    <dbReference type="NCBI Taxonomy" id="1419482"/>
    <lineage>
        <taxon>Bacteria</taxon>
        <taxon>Pseudomonadati</taxon>
        <taxon>Bacteroidota</taxon>
        <taxon>Chitinophagia</taxon>
        <taxon>Chitinophagales</taxon>
        <taxon>Chitinophagaceae</taxon>
        <taxon>Chitinophaga</taxon>
    </lineage>
</organism>
<gene>
    <name evidence="1" type="ORF">SAMN05444266_101747</name>
</gene>
<name>A0A1M6WSA6_9BACT</name>
<evidence type="ECO:0000313" key="1">
    <source>
        <dbReference type="EMBL" id="SHK96650.1"/>
    </source>
</evidence>
<evidence type="ECO:0000313" key="2">
    <source>
        <dbReference type="Proteomes" id="UP000184420"/>
    </source>
</evidence>
<proteinExistence type="predicted"/>
<protein>
    <submittedName>
        <fullName evidence="1">Uncharacterized protein</fullName>
    </submittedName>
</protein>
<dbReference type="EMBL" id="FRBL01000001">
    <property type="protein sequence ID" value="SHK96650.1"/>
    <property type="molecule type" value="Genomic_DNA"/>
</dbReference>
<accession>A0A1M6WSA6</accession>
<dbReference type="Proteomes" id="UP000184420">
    <property type="component" value="Unassembled WGS sequence"/>
</dbReference>
<dbReference type="STRING" id="1419482.SAMN05444266_101747"/>
<sequence>MVMVTDTDNLKVYSKRDQGHAALVPFVFHFSPTHQGGNGVGALKISEDFPNLDF</sequence>
<dbReference type="AlphaFoldDB" id="A0A1M6WSA6"/>
<reference evidence="1 2" key="1">
    <citation type="submission" date="2016-11" db="EMBL/GenBank/DDBJ databases">
        <authorList>
            <person name="Jaros S."/>
            <person name="Januszkiewicz K."/>
            <person name="Wedrychowicz H."/>
        </authorList>
    </citation>
    <scope>NUCLEOTIDE SEQUENCE [LARGE SCALE GENOMIC DNA]</scope>
    <source>
        <strain evidence="1 2">DSM 27406</strain>
    </source>
</reference>